<dbReference type="InterPro" id="IPR020449">
    <property type="entry name" value="Tscrpt_reg_AraC-type_HTH"/>
</dbReference>
<keyword evidence="3" id="KW-0804">Transcription</keyword>
<dbReference type="PANTHER" id="PTHR47893:SF1">
    <property type="entry name" value="REGULATORY PROTEIN PCHR"/>
    <property type="match status" value="1"/>
</dbReference>
<keyword evidence="1" id="KW-0805">Transcription regulation</keyword>
<dbReference type="InterPro" id="IPR018062">
    <property type="entry name" value="HTH_AraC-typ_CS"/>
</dbReference>
<evidence type="ECO:0000256" key="1">
    <source>
        <dbReference type="ARBA" id="ARBA00023015"/>
    </source>
</evidence>
<accession>A0A173UJT1</accession>
<dbReference type="PROSITE" id="PS01124">
    <property type="entry name" value="HTH_ARAC_FAMILY_2"/>
    <property type="match status" value="1"/>
</dbReference>
<name>A0A173UJT1_9FIRM</name>
<dbReference type="OrthoDB" id="9772607at2"/>
<evidence type="ECO:0000256" key="2">
    <source>
        <dbReference type="ARBA" id="ARBA00023125"/>
    </source>
</evidence>
<dbReference type="STRING" id="166486.ERS852572_02158"/>
<evidence type="ECO:0000256" key="3">
    <source>
        <dbReference type="ARBA" id="ARBA00023163"/>
    </source>
</evidence>
<dbReference type="PaxDb" id="166486-ERS852572_02158"/>
<protein>
    <submittedName>
        <fullName evidence="5">Melibiose operon regulatory protein</fullName>
    </submittedName>
</protein>
<proteinExistence type="predicted"/>
<dbReference type="PRINTS" id="PR00032">
    <property type="entry name" value="HTHARAC"/>
</dbReference>
<dbReference type="EMBL" id="CYXZ01000015">
    <property type="protein sequence ID" value="CUN15262.1"/>
    <property type="molecule type" value="Genomic_DNA"/>
</dbReference>
<dbReference type="PROSITE" id="PS00041">
    <property type="entry name" value="HTH_ARAC_FAMILY_1"/>
    <property type="match status" value="1"/>
</dbReference>
<dbReference type="PANTHER" id="PTHR47893">
    <property type="entry name" value="REGULATORY PROTEIN PCHR"/>
    <property type="match status" value="1"/>
</dbReference>
<dbReference type="InterPro" id="IPR053142">
    <property type="entry name" value="PchR_regulatory_protein"/>
</dbReference>
<dbReference type="Pfam" id="PF12833">
    <property type="entry name" value="HTH_18"/>
    <property type="match status" value="1"/>
</dbReference>
<dbReference type="GO" id="GO:0043565">
    <property type="term" value="F:sequence-specific DNA binding"/>
    <property type="evidence" value="ECO:0007669"/>
    <property type="project" value="InterPro"/>
</dbReference>
<dbReference type="RefSeq" id="WP_055194580.1">
    <property type="nucleotide sequence ID" value="NZ_CABIYH010000015.1"/>
</dbReference>
<reference evidence="5 6" key="1">
    <citation type="submission" date="2015-09" db="EMBL/GenBank/DDBJ databases">
        <authorList>
            <consortium name="Pathogen Informatics"/>
        </authorList>
    </citation>
    <scope>NUCLEOTIDE SEQUENCE [LARGE SCALE GENOMIC DNA]</scope>
    <source>
        <strain evidence="5 6">2789STDY5834960</strain>
    </source>
</reference>
<dbReference type="SUPFAM" id="SSF46689">
    <property type="entry name" value="Homeodomain-like"/>
    <property type="match status" value="1"/>
</dbReference>
<dbReference type="SMART" id="SM00342">
    <property type="entry name" value="HTH_ARAC"/>
    <property type="match status" value="1"/>
</dbReference>
<evidence type="ECO:0000259" key="4">
    <source>
        <dbReference type="PROSITE" id="PS01124"/>
    </source>
</evidence>
<dbReference type="InterPro" id="IPR009057">
    <property type="entry name" value="Homeodomain-like_sf"/>
</dbReference>
<sequence length="362" mass="41106">MLVSSTNEFQAFMFEQLHFLPEMNGNYTCYSDREHPESGYCCIYCREGCYQLGIADYTIPEDFSVSFRNPARQLRFGVMLSGKTHFKLYQKDAASFTPSSFIVLEENIKGQQAWRAGDHFHGLELTVSADFIENVLYPVFPDCVSLSAFEANYTYKMLPTGVINLLNQMHFLHEKDALTPLYLEGLILQCLALLAEEFEENSSHVIAPKSVPAGTLPATSVRTAINKAGQQHIPHGKVMHTIKVSDTRTITLSTADLSAVHLAHDILTEKYKNPPTVHELSEQVSLSMQKLNYAFLHEYDTTISDYIISLKMEYGAKLLSETLLGIDEIALQCGYHYPANFIRMFKKYYGVTPLQFRKFITR</sequence>
<dbReference type="AlphaFoldDB" id="A0A173UJT1"/>
<feature type="domain" description="HTH araC/xylS-type" evidence="4">
    <location>
        <begin position="261"/>
        <end position="359"/>
    </location>
</feature>
<evidence type="ECO:0000313" key="5">
    <source>
        <dbReference type="EMBL" id="CUN15262.1"/>
    </source>
</evidence>
<keyword evidence="2" id="KW-0238">DNA-binding</keyword>
<dbReference type="Proteomes" id="UP000095350">
    <property type="component" value="Unassembled WGS sequence"/>
</dbReference>
<organism evidence="5 6">
    <name type="scientific">Roseburia intestinalis</name>
    <dbReference type="NCBI Taxonomy" id="166486"/>
    <lineage>
        <taxon>Bacteria</taxon>
        <taxon>Bacillati</taxon>
        <taxon>Bacillota</taxon>
        <taxon>Clostridia</taxon>
        <taxon>Lachnospirales</taxon>
        <taxon>Lachnospiraceae</taxon>
        <taxon>Roseburia</taxon>
    </lineage>
</organism>
<dbReference type="GO" id="GO:0003700">
    <property type="term" value="F:DNA-binding transcription factor activity"/>
    <property type="evidence" value="ECO:0007669"/>
    <property type="project" value="InterPro"/>
</dbReference>
<dbReference type="InterPro" id="IPR018060">
    <property type="entry name" value="HTH_AraC"/>
</dbReference>
<evidence type="ECO:0000313" key="6">
    <source>
        <dbReference type="Proteomes" id="UP000095350"/>
    </source>
</evidence>
<dbReference type="Gene3D" id="1.10.10.60">
    <property type="entry name" value="Homeodomain-like"/>
    <property type="match status" value="1"/>
</dbReference>
<gene>
    <name evidence="5" type="primary">melR_1</name>
    <name evidence="5" type="ORF">ERS852572_02158</name>
</gene>